<organism evidence="1 2">
    <name type="scientific">Trifolium medium</name>
    <dbReference type="NCBI Taxonomy" id="97028"/>
    <lineage>
        <taxon>Eukaryota</taxon>
        <taxon>Viridiplantae</taxon>
        <taxon>Streptophyta</taxon>
        <taxon>Embryophyta</taxon>
        <taxon>Tracheophyta</taxon>
        <taxon>Spermatophyta</taxon>
        <taxon>Magnoliopsida</taxon>
        <taxon>eudicotyledons</taxon>
        <taxon>Gunneridae</taxon>
        <taxon>Pentapetalae</taxon>
        <taxon>rosids</taxon>
        <taxon>fabids</taxon>
        <taxon>Fabales</taxon>
        <taxon>Fabaceae</taxon>
        <taxon>Papilionoideae</taxon>
        <taxon>50 kb inversion clade</taxon>
        <taxon>NPAAA clade</taxon>
        <taxon>Hologalegina</taxon>
        <taxon>IRL clade</taxon>
        <taxon>Trifolieae</taxon>
        <taxon>Trifolium</taxon>
    </lineage>
</organism>
<dbReference type="PANTHER" id="PTHR33148">
    <property type="entry name" value="PLASTID MOVEMENT IMPAIRED PROTEIN-RELATED"/>
    <property type="match status" value="1"/>
</dbReference>
<dbReference type="EMBL" id="LXQA010142763">
    <property type="protein sequence ID" value="MCI24655.1"/>
    <property type="molecule type" value="Genomic_DNA"/>
</dbReference>
<keyword evidence="2" id="KW-1185">Reference proteome</keyword>
<dbReference type="PANTHER" id="PTHR33148:SF33">
    <property type="entry name" value="DUF4228 DOMAIN PROTEIN"/>
    <property type="match status" value="1"/>
</dbReference>
<evidence type="ECO:0000313" key="2">
    <source>
        <dbReference type="Proteomes" id="UP000265520"/>
    </source>
</evidence>
<dbReference type="Proteomes" id="UP000265520">
    <property type="component" value="Unassembled WGS sequence"/>
</dbReference>
<dbReference type="InterPro" id="IPR025322">
    <property type="entry name" value="PADRE_dom"/>
</dbReference>
<dbReference type="Pfam" id="PF14009">
    <property type="entry name" value="PADRE"/>
    <property type="match status" value="1"/>
</dbReference>
<accession>A0A392QN03</accession>
<name>A0A392QN03_9FABA</name>
<reference evidence="1 2" key="1">
    <citation type="journal article" date="2018" name="Front. Plant Sci.">
        <title>Red Clover (Trifolium pratense) and Zigzag Clover (T. medium) - A Picture of Genomic Similarities and Differences.</title>
        <authorList>
            <person name="Dluhosova J."/>
            <person name="Istvanek J."/>
            <person name="Nedelnik J."/>
            <person name="Repkova J."/>
        </authorList>
    </citation>
    <scope>NUCLEOTIDE SEQUENCE [LARGE SCALE GENOMIC DNA]</scope>
    <source>
        <strain evidence="2">cv. 10/8</strain>
        <tissue evidence="1">Leaf</tissue>
    </source>
</reference>
<feature type="non-terminal residue" evidence="1">
    <location>
        <position position="114"/>
    </location>
</feature>
<evidence type="ECO:0000313" key="1">
    <source>
        <dbReference type="EMBL" id="MCI24655.1"/>
    </source>
</evidence>
<dbReference type="AlphaFoldDB" id="A0A392QN03"/>
<comment type="caution">
    <text evidence="1">The sequence shown here is derived from an EMBL/GenBank/DDBJ whole genome shotgun (WGS) entry which is preliminary data.</text>
</comment>
<proteinExistence type="predicted"/>
<protein>
    <submittedName>
        <fullName evidence="1">Uncharacterized protein</fullName>
    </submittedName>
</protein>
<sequence length="114" mass="12810">MGNCSFKDTTGECHHSIRVLTDTGSILQFKSPKTVAQVLENHPGYGVFRQALKLMIDTRQLEEILSEEVNIEALIEKMRMAATAYSSSSPTRSRTMSTWKVGWKPTLFNTLFAP</sequence>